<feature type="domain" description="CRIB" evidence="10">
    <location>
        <begin position="494"/>
        <end position="508"/>
    </location>
</feature>
<evidence type="ECO:0000256" key="7">
    <source>
        <dbReference type="PROSITE-ProRule" id="PRU10141"/>
    </source>
</evidence>
<feature type="compositionally biased region" description="Basic and acidic residues" evidence="8">
    <location>
        <begin position="894"/>
        <end position="978"/>
    </location>
</feature>
<dbReference type="PANTHER" id="PTHR24418">
    <property type="entry name" value="TYROSINE-PROTEIN KINASE"/>
    <property type="match status" value="1"/>
</dbReference>
<dbReference type="SUPFAM" id="SSF56112">
    <property type="entry name" value="Protein kinase-like (PK-like)"/>
    <property type="match status" value="1"/>
</dbReference>
<dbReference type="InterPro" id="IPR050198">
    <property type="entry name" value="Non-receptor_tyrosine_kinases"/>
</dbReference>
<feature type="compositionally biased region" description="Low complexity" evidence="8">
    <location>
        <begin position="849"/>
        <end position="867"/>
    </location>
</feature>
<dbReference type="PROSITE" id="PS00109">
    <property type="entry name" value="PROTEIN_KINASE_TYR"/>
    <property type="match status" value="1"/>
</dbReference>
<evidence type="ECO:0000313" key="12">
    <source>
        <dbReference type="Proteomes" id="UP000245119"/>
    </source>
</evidence>
<feature type="region of interest" description="Disordered" evidence="8">
    <location>
        <begin position="548"/>
        <end position="573"/>
    </location>
</feature>
<evidence type="ECO:0000256" key="3">
    <source>
        <dbReference type="ARBA" id="ARBA00022741"/>
    </source>
</evidence>
<keyword evidence="2" id="KW-0808">Transferase</keyword>
<name>A0A2T7PTN4_POMCA</name>
<feature type="compositionally biased region" description="Basic and acidic residues" evidence="8">
    <location>
        <begin position="767"/>
        <end position="778"/>
    </location>
</feature>
<dbReference type="PROSITE" id="PS50011">
    <property type="entry name" value="PROTEIN_KINASE_DOM"/>
    <property type="match status" value="1"/>
</dbReference>
<gene>
    <name evidence="11" type="ORF">C0Q70_03783</name>
</gene>
<evidence type="ECO:0000256" key="1">
    <source>
        <dbReference type="ARBA" id="ARBA00011903"/>
    </source>
</evidence>
<feature type="compositionally biased region" description="Polar residues" evidence="8">
    <location>
        <begin position="1057"/>
        <end position="1066"/>
    </location>
</feature>
<dbReference type="InterPro" id="IPR008266">
    <property type="entry name" value="Tyr_kinase_AS"/>
</dbReference>
<keyword evidence="3 7" id="KW-0547">Nucleotide-binding</keyword>
<evidence type="ECO:0000256" key="8">
    <source>
        <dbReference type="SAM" id="MobiDB-lite"/>
    </source>
</evidence>
<dbReference type="Gene3D" id="1.10.510.10">
    <property type="entry name" value="Transferase(Phosphotransferase) domain 1"/>
    <property type="match status" value="1"/>
</dbReference>
<feature type="compositionally biased region" description="Pro residues" evidence="8">
    <location>
        <begin position="701"/>
        <end position="710"/>
    </location>
</feature>
<dbReference type="InterPro" id="IPR000719">
    <property type="entry name" value="Prot_kinase_dom"/>
</dbReference>
<feature type="region of interest" description="Disordered" evidence="8">
    <location>
        <begin position="464"/>
        <end position="488"/>
    </location>
</feature>
<dbReference type="AlphaFoldDB" id="A0A2T7PTN4"/>
<dbReference type="InterPro" id="IPR017441">
    <property type="entry name" value="Protein_kinase_ATP_BS"/>
</dbReference>
<feature type="compositionally biased region" description="Polar residues" evidence="8">
    <location>
        <begin position="561"/>
        <end position="573"/>
    </location>
</feature>
<dbReference type="EMBL" id="PZQS01000002">
    <property type="protein sequence ID" value="PVD36793.1"/>
    <property type="molecule type" value="Genomic_DNA"/>
</dbReference>
<feature type="compositionally biased region" description="Basic and acidic residues" evidence="8">
    <location>
        <begin position="834"/>
        <end position="846"/>
    </location>
</feature>
<reference evidence="11 12" key="1">
    <citation type="submission" date="2018-04" db="EMBL/GenBank/DDBJ databases">
        <title>The genome of golden apple snail Pomacea canaliculata provides insight into stress tolerance and invasive adaptation.</title>
        <authorList>
            <person name="Liu C."/>
            <person name="Liu B."/>
            <person name="Ren Y."/>
            <person name="Zhang Y."/>
            <person name="Wang H."/>
            <person name="Li S."/>
            <person name="Jiang F."/>
            <person name="Yin L."/>
            <person name="Zhang G."/>
            <person name="Qian W."/>
            <person name="Fan W."/>
        </authorList>
    </citation>
    <scope>NUCLEOTIDE SEQUENCE [LARGE SCALE GENOMIC DNA]</scope>
    <source>
        <strain evidence="11">SZHN2017</strain>
        <tissue evidence="11">Muscle</tissue>
    </source>
</reference>
<evidence type="ECO:0000256" key="5">
    <source>
        <dbReference type="ARBA" id="ARBA00022840"/>
    </source>
</evidence>
<feature type="compositionally biased region" description="Low complexity" evidence="8">
    <location>
        <begin position="747"/>
        <end position="759"/>
    </location>
</feature>
<organism evidence="11 12">
    <name type="scientific">Pomacea canaliculata</name>
    <name type="common">Golden apple snail</name>
    <dbReference type="NCBI Taxonomy" id="400727"/>
    <lineage>
        <taxon>Eukaryota</taxon>
        <taxon>Metazoa</taxon>
        <taxon>Spiralia</taxon>
        <taxon>Lophotrochozoa</taxon>
        <taxon>Mollusca</taxon>
        <taxon>Gastropoda</taxon>
        <taxon>Caenogastropoda</taxon>
        <taxon>Architaenioglossa</taxon>
        <taxon>Ampullarioidea</taxon>
        <taxon>Ampullariidae</taxon>
        <taxon>Pomacea</taxon>
    </lineage>
</organism>
<dbReference type="Pfam" id="PF07714">
    <property type="entry name" value="PK_Tyr_Ser-Thr"/>
    <property type="match status" value="1"/>
</dbReference>
<comment type="caution">
    <text evidence="11">The sequence shown here is derived from an EMBL/GenBank/DDBJ whole genome shotgun (WGS) entry which is preliminary data.</text>
</comment>
<dbReference type="PRINTS" id="PR00109">
    <property type="entry name" value="TYRKINASE"/>
</dbReference>
<dbReference type="InterPro" id="IPR011009">
    <property type="entry name" value="Kinase-like_dom_sf"/>
</dbReference>
<feature type="compositionally biased region" description="Acidic residues" evidence="8">
    <location>
        <begin position="1090"/>
        <end position="1100"/>
    </location>
</feature>
<feature type="domain" description="Protein kinase" evidence="9">
    <location>
        <begin position="129"/>
        <end position="396"/>
    </location>
</feature>
<evidence type="ECO:0000259" key="10">
    <source>
        <dbReference type="PROSITE" id="PS50108"/>
    </source>
</evidence>
<feature type="region of interest" description="Disordered" evidence="8">
    <location>
        <begin position="692"/>
        <end position="1103"/>
    </location>
</feature>
<dbReference type="GO" id="GO:0004715">
    <property type="term" value="F:non-membrane spanning protein tyrosine kinase activity"/>
    <property type="evidence" value="ECO:0007669"/>
    <property type="project" value="UniProtKB-EC"/>
</dbReference>
<keyword evidence="12" id="KW-1185">Reference proteome</keyword>
<evidence type="ECO:0000256" key="2">
    <source>
        <dbReference type="ARBA" id="ARBA00022679"/>
    </source>
</evidence>
<accession>A0A2T7PTN4</accession>
<dbReference type="PROSITE" id="PS50108">
    <property type="entry name" value="CRIB"/>
    <property type="match status" value="1"/>
</dbReference>
<dbReference type="Proteomes" id="UP000245119">
    <property type="component" value="Linkage Group LG2"/>
</dbReference>
<protein>
    <recommendedName>
        <fullName evidence="1">non-specific protein-tyrosine kinase</fullName>
        <ecNumber evidence="1">2.7.10.2</ecNumber>
    </recommendedName>
</protein>
<keyword evidence="5 7" id="KW-0067">ATP-binding</keyword>
<dbReference type="InterPro" id="IPR000095">
    <property type="entry name" value="CRIB_dom"/>
</dbReference>
<dbReference type="STRING" id="400727.A0A2T7PTN4"/>
<keyword evidence="6" id="KW-0829">Tyrosine-protein kinase</keyword>
<feature type="compositionally biased region" description="Basic and acidic residues" evidence="8">
    <location>
        <begin position="796"/>
        <end position="813"/>
    </location>
</feature>
<dbReference type="EC" id="2.7.10.2" evidence="1"/>
<feature type="binding site" evidence="7">
    <location>
        <position position="161"/>
    </location>
    <ligand>
        <name>ATP</name>
        <dbReference type="ChEBI" id="CHEBI:30616"/>
    </ligand>
</feature>
<evidence type="ECO:0000256" key="4">
    <source>
        <dbReference type="ARBA" id="ARBA00022777"/>
    </source>
</evidence>
<dbReference type="InterPro" id="IPR020635">
    <property type="entry name" value="Tyr_kinase_cat_dom"/>
</dbReference>
<dbReference type="FunFam" id="1.10.510.10:FF:000521">
    <property type="entry name" value="Tyrosine-protein kinase pr2"/>
    <property type="match status" value="1"/>
</dbReference>
<dbReference type="PROSITE" id="PS00107">
    <property type="entry name" value="PROTEIN_KINASE_ATP"/>
    <property type="match status" value="1"/>
</dbReference>
<dbReference type="OrthoDB" id="4062651at2759"/>
<evidence type="ECO:0000256" key="6">
    <source>
        <dbReference type="ARBA" id="ARBA00023137"/>
    </source>
</evidence>
<dbReference type="Gene3D" id="3.30.200.20">
    <property type="entry name" value="Phosphorylase Kinase, domain 1"/>
    <property type="match status" value="1"/>
</dbReference>
<dbReference type="SMART" id="SM00219">
    <property type="entry name" value="TyrKc"/>
    <property type="match status" value="1"/>
</dbReference>
<evidence type="ECO:0000313" key="11">
    <source>
        <dbReference type="EMBL" id="PVD36793.1"/>
    </source>
</evidence>
<keyword evidence="4" id="KW-0418">Kinase</keyword>
<sequence>MTSAVTVSIVCVTVCEGGRPAGHRHDAAGDAAPQEVLQEGASAGRLRQAQKAGDSVSSTLSGLLPFLAPFPPSTVAVAHLYQLPTHMNTLWSLTPNTAFPGITSLNPSNAGGSGGTEPPGKQLIPVDSITINKMLGEGEFGVVQQGVWTTETGDKVQVAIKCLSKERMQNGTQEFLKEAGIMQAVDHDNIVRMYGVVLDKENSLMLVTELAPMRSLLECLKEPSLRLDFPIPKLCDFAQQVCDGMSYLESKRLIHRDLAARNILVFSKNKVKISDLGLSRALGVGKDYYQSTFNINLKLPIAWCAPECVNFLKFTSASDVWSYGITLWEFFTYGFQPWAGLNGQQILEAIDEPSSQRLEQPDLCSKEYYALMCKCWEHDPERRPTFSQIFITLPQIRPIQVKAVKDYPNPVVEKDYLYYKNYDIIIVLDKNPANAPSPGLWKGCLSNGKSGFFDPTNTVSFVEPKTSPISLPKTSLSRKESSRKSSRKLRADMIGAPENDLRHTGHIGYDGAVFGDVSFIGDNYDKLPLKVGGIGKVDVSRGSSLSSLPHITDSPDRNGFVKSSTSDDSLNKRGTNGYGHSWISQESLTSTQTEDQNEGYFDIDDNSIFADFKMPDLSSSFDLGPSFMDEVLKALDEKEKQAEAAIFSASNGGKFEDSVFSDDRVDLGDKTPVAEKIPSFEDKGRLEEKVGEMDTVLHQAAPPPPLPTQPPRVESTREKKQAKVKPMSASEEKMMEDAIILANECATTQQQRHSQSQSPPRSPTESEDTKIEPPEHAIEASPSLITKLKNSIRRSPKAERKRTFSDDLPPKVELDEDVPLSAQEAYNILVMGGSRRDSSNDDHSSAERVSVSSDVVFTSDPSDVVPSEQAPPVAPYVKSRLVNPSPQPRPMPKPRTDSSSKKSEIPVPKPRPEIQRVEPIRRPPDSPDLPLKEEKRESHIPVVVSRKESWSDAKEREREQLKKTIEIVRVDSPTKEEQSVMQLSGGEETETKESTPEPDSDSNKFSASSTDGRDSSPKVMSLFDDDFSEPSPREIMSKLARESRMRRNLDHQRVLSGENQDCQAASVTRVRREPQGIPGKTASVISASSEDGDKDSDEVDTNPLRMLRGGAIPIRAGRGTSGMSSSTKQSSLRYPKLNFSSSVTAAECRRALEETRWDLCQAIKYIRLKQLLSLHLADRERESPQPVCDEREITRDRRFSRWSTVP</sequence>
<feature type="compositionally biased region" description="Basic and acidic residues" evidence="8">
    <location>
        <begin position="1031"/>
        <end position="1053"/>
    </location>
</feature>
<dbReference type="InterPro" id="IPR001245">
    <property type="entry name" value="Ser-Thr/Tyr_kinase_cat_dom"/>
</dbReference>
<evidence type="ECO:0000259" key="9">
    <source>
        <dbReference type="PROSITE" id="PS50011"/>
    </source>
</evidence>
<proteinExistence type="predicted"/>
<dbReference type="GO" id="GO:0005524">
    <property type="term" value="F:ATP binding"/>
    <property type="evidence" value="ECO:0007669"/>
    <property type="project" value="UniProtKB-UniRule"/>
</dbReference>